<dbReference type="AlphaFoldDB" id="A0A1F7S0P3"/>
<evidence type="ECO:0000256" key="2">
    <source>
        <dbReference type="ARBA" id="ARBA00022691"/>
    </source>
</evidence>
<keyword evidence="2 6" id="KW-0949">S-adenosyl-L-methionine</keyword>
<dbReference type="Gene3D" id="3.20.20.70">
    <property type="entry name" value="Aldolase class I"/>
    <property type="match status" value="1"/>
</dbReference>
<evidence type="ECO:0000256" key="4">
    <source>
        <dbReference type="ARBA" id="ARBA00023004"/>
    </source>
</evidence>
<dbReference type="InterPro" id="IPR007197">
    <property type="entry name" value="rSAM"/>
</dbReference>
<comment type="caution">
    <text evidence="10">The sequence shown here is derived from an EMBL/GenBank/DDBJ whole genome shotgun (WGS) entry which is preliminary data.</text>
</comment>
<dbReference type="PANTHER" id="PTHR43076">
    <property type="entry name" value="FO SYNTHASE (COFH)"/>
    <property type="match status" value="1"/>
</dbReference>
<feature type="binding site" evidence="8">
    <location>
        <position position="174"/>
    </location>
    <ligand>
        <name>S-adenosyl-L-methionine</name>
        <dbReference type="ChEBI" id="CHEBI:59789"/>
    </ligand>
</feature>
<dbReference type="EMBL" id="MGDF01000030">
    <property type="protein sequence ID" value="OGL46868.1"/>
    <property type="molecule type" value="Genomic_DNA"/>
</dbReference>
<dbReference type="InterPro" id="IPR045567">
    <property type="entry name" value="CofH/MnqC-like_C"/>
</dbReference>
<dbReference type="GO" id="GO:0044689">
    <property type="term" value="F:7,8-didemethyl-8-hydroxy-5-deazariboflavin synthase activity"/>
    <property type="evidence" value="ECO:0007669"/>
    <property type="project" value="TreeGrafter"/>
</dbReference>
<name>A0A1F7S0P3_9BACT</name>
<evidence type="ECO:0000256" key="1">
    <source>
        <dbReference type="ARBA" id="ARBA00022485"/>
    </source>
</evidence>
<dbReference type="SFLD" id="SFLDG01064">
    <property type="entry name" value="F420__menaquinone_cofactor_bio"/>
    <property type="match status" value="1"/>
</dbReference>
<dbReference type="SFLD" id="SFLDG01389">
    <property type="entry name" value="menaquinone_synthsis_involved"/>
    <property type="match status" value="1"/>
</dbReference>
<feature type="binding site" evidence="8">
    <location>
        <position position="138"/>
    </location>
    <ligand>
        <name>(3R)-3-methyl-D-ornithine</name>
        <dbReference type="ChEBI" id="CHEBI:64642"/>
    </ligand>
</feature>
<evidence type="ECO:0000259" key="9">
    <source>
        <dbReference type="PROSITE" id="PS51918"/>
    </source>
</evidence>
<dbReference type="HAMAP" id="MF_00992">
    <property type="entry name" value="MqnC"/>
    <property type="match status" value="1"/>
</dbReference>
<keyword evidence="5 6" id="KW-0411">Iron-sulfur</keyword>
<comment type="function">
    <text evidence="6">Radical SAM enzyme that catalyzes the cyclization of dehypoxanthine futalosine (DHFL) into cyclic dehypoxanthine futalosine (CDHFL), a step in the biosynthesis of menaquinone (MK, vitamin K2).</text>
</comment>
<feature type="binding site" evidence="8">
    <location>
        <position position="307"/>
    </location>
    <ligand>
        <name>(3R)-3-methyl-D-ornithine</name>
        <dbReference type="ChEBI" id="CHEBI:64642"/>
    </ligand>
</feature>
<evidence type="ECO:0000256" key="3">
    <source>
        <dbReference type="ARBA" id="ARBA00022723"/>
    </source>
</evidence>
<dbReference type="GO" id="GO:0009234">
    <property type="term" value="P:menaquinone biosynthetic process"/>
    <property type="evidence" value="ECO:0007669"/>
    <property type="project" value="UniProtKB-UniRule"/>
</dbReference>
<keyword evidence="3 6" id="KW-0479">Metal-binding</keyword>
<dbReference type="Pfam" id="PF19288">
    <property type="entry name" value="CofH_C"/>
    <property type="match status" value="1"/>
</dbReference>
<feature type="binding site" evidence="6 7">
    <location>
        <position position="67"/>
    </location>
    <ligand>
        <name>[4Fe-4S] cluster</name>
        <dbReference type="ChEBI" id="CHEBI:49883"/>
        <note>4Fe-4S-S-AdoMet</note>
    </ligand>
</feature>
<feature type="binding site" evidence="6 7">
    <location>
        <position position="63"/>
    </location>
    <ligand>
        <name>[4Fe-4S] cluster</name>
        <dbReference type="ChEBI" id="CHEBI:49883"/>
        <note>4Fe-4S-S-AdoMet</note>
    </ligand>
</feature>
<reference evidence="10 11" key="1">
    <citation type="journal article" date="2016" name="Nat. Commun.">
        <title>Thousands of microbial genomes shed light on interconnected biogeochemical processes in an aquifer system.</title>
        <authorList>
            <person name="Anantharaman K."/>
            <person name="Brown C.T."/>
            <person name="Hug L.A."/>
            <person name="Sharon I."/>
            <person name="Castelle C.J."/>
            <person name="Probst A.J."/>
            <person name="Thomas B.C."/>
            <person name="Singh A."/>
            <person name="Wilkins M.J."/>
            <person name="Karaoz U."/>
            <person name="Brodie E.L."/>
            <person name="Williams K.H."/>
            <person name="Hubbard S.S."/>
            <person name="Banfield J.F."/>
        </authorList>
    </citation>
    <scope>NUCLEOTIDE SEQUENCE [LARGE SCALE GENOMIC DNA]</scope>
</reference>
<evidence type="ECO:0000256" key="5">
    <source>
        <dbReference type="ARBA" id="ARBA00023014"/>
    </source>
</evidence>
<dbReference type="PIRSF" id="PIRSF004762">
    <property type="entry name" value="CHP00423"/>
    <property type="match status" value="1"/>
</dbReference>
<dbReference type="InterPro" id="IPR058240">
    <property type="entry name" value="rSAM_sf"/>
</dbReference>
<feature type="domain" description="Radical SAM core" evidence="9">
    <location>
        <begin position="49"/>
        <end position="280"/>
    </location>
</feature>
<dbReference type="SFLD" id="SFLDS00029">
    <property type="entry name" value="Radical_SAM"/>
    <property type="match status" value="1"/>
</dbReference>
<dbReference type="PANTHER" id="PTHR43076:SF1">
    <property type="entry name" value="LIPOYL SYNTHASE 2"/>
    <property type="match status" value="1"/>
</dbReference>
<dbReference type="CDD" id="cd01335">
    <property type="entry name" value="Radical_SAM"/>
    <property type="match status" value="1"/>
</dbReference>
<proteinExistence type="inferred from homology"/>
<evidence type="ECO:0000256" key="8">
    <source>
        <dbReference type="PIRSR" id="PIRSR004762-2"/>
    </source>
</evidence>
<evidence type="ECO:0000256" key="7">
    <source>
        <dbReference type="PIRSR" id="PIRSR004762-1"/>
    </source>
</evidence>
<keyword evidence="1 6" id="KW-0004">4Fe-4S</keyword>
<keyword evidence="6" id="KW-0560">Oxidoreductase</keyword>
<dbReference type="SFLD" id="SFLDF00342">
    <property type="entry name" value="cyclic_dehypoxanthine_futalosi"/>
    <property type="match status" value="1"/>
</dbReference>
<dbReference type="GO" id="GO:0051539">
    <property type="term" value="F:4 iron, 4 sulfur cluster binding"/>
    <property type="evidence" value="ECO:0007669"/>
    <property type="project" value="UniProtKB-KW"/>
</dbReference>
<sequence>MLTATIEKIENGERLDFEDGINLFRCNDLVLLGRIADNIRKKFHPKKIVTYIIDRNINYTNICIAKCYFCAFYREIGSPEAYLLSEENLYSKIEETLKLGGTQILMQGGLHPDLGISFYENMLRGIKSHYKIHIHAFSPPEIIHIARVSRLPIEETIKRLKEAGLGSIPGGGAEILEEDVRKKISPAKCTAEEWFSVMRIAHKIGLKTSATMMFGHVESLENRIRHILKVRDLQDETAGFIAFIPWTYQPENTRLGGEQSSGSDYLKTLAISRILLDNFKNIQASWVTQGPKIAQIALSFGANDMGSTMIEENVVRLAGACYRMRKEDIEFLIKDSGFIPVQRDTFYNKIKNQK</sequence>
<dbReference type="InterPro" id="IPR006638">
    <property type="entry name" value="Elp3/MiaA/NifB-like_rSAM"/>
</dbReference>
<keyword evidence="4 6" id="KW-0408">Iron</keyword>
<feature type="binding site" evidence="8">
    <location>
        <position position="69"/>
    </location>
    <ligand>
        <name>S-adenosyl-L-methionine</name>
        <dbReference type="ChEBI" id="CHEBI:59789"/>
    </ligand>
</feature>
<gene>
    <name evidence="6" type="primary">mqnC</name>
    <name evidence="10" type="ORF">A2149_06955</name>
</gene>
<comment type="pathway">
    <text evidence="6">Quinol/quinone metabolism; menaquinone biosynthesis.</text>
</comment>
<dbReference type="InterPro" id="IPR034405">
    <property type="entry name" value="F420"/>
</dbReference>
<dbReference type="PROSITE" id="PS51918">
    <property type="entry name" value="RADICAL_SAM"/>
    <property type="match status" value="1"/>
</dbReference>
<dbReference type="SMART" id="SM00729">
    <property type="entry name" value="Elp3"/>
    <property type="match status" value="1"/>
</dbReference>
<protein>
    <recommendedName>
        <fullName evidence="6">Cyclic dehypoxanthine futalosine synthase</fullName>
        <shortName evidence="6">Cyclic DHFL synthase</shortName>
        <ecNumber evidence="6">1.21.98.1</ecNumber>
    </recommendedName>
    <alternativeName>
        <fullName evidence="6">Dehypoxanthine futalosine cyclase</fullName>
        <shortName evidence="6">DHFL cyclase</shortName>
    </alternativeName>
    <alternativeName>
        <fullName evidence="6">Menaquinone biosynthetic enzyme MqnC</fullName>
    </alternativeName>
</protein>
<comment type="catalytic activity">
    <reaction evidence="6">
        <text>dehypoxanthine futalosine + S-adenosyl-L-methionine = cyclic dehypoxanthinylfutalosinate + 5'-deoxyadenosine + L-methionine + H(+)</text>
        <dbReference type="Rhea" id="RHEA:33083"/>
        <dbReference type="ChEBI" id="CHEBI:15378"/>
        <dbReference type="ChEBI" id="CHEBI:17319"/>
        <dbReference type="ChEBI" id="CHEBI:57844"/>
        <dbReference type="ChEBI" id="CHEBI:58864"/>
        <dbReference type="ChEBI" id="CHEBI:59789"/>
        <dbReference type="ChEBI" id="CHEBI:64270"/>
        <dbReference type="EC" id="1.21.98.1"/>
    </reaction>
</comment>
<evidence type="ECO:0000313" key="11">
    <source>
        <dbReference type="Proteomes" id="UP000178435"/>
    </source>
</evidence>
<feature type="binding site" evidence="6 7">
    <location>
        <position position="70"/>
    </location>
    <ligand>
        <name>[4Fe-4S] cluster</name>
        <dbReference type="ChEBI" id="CHEBI:49883"/>
        <note>4Fe-4S-S-AdoMet</note>
    </ligand>
</feature>
<dbReference type="SFLD" id="SFLDF00343">
    <property type="entry name" value="aminofutalosine_synthase_(mqnE"/>
    <property type="match status" value="1"/>
</dbReference>
<dbReference type="NCBIfam" id="TIGR00423">
    <property type="entry name" value="CofH family radical SAM protein"/>
    <property type="match status" value="1"/>
</dbReference>
<evidence type="ECO:0000256" key="6">
    <source>
        <dbReference type="HAMAP-Rule" id="MF_00992"/>
    </source>
</evidence>
<evidence type="ECO:0000313" key="10">
    <source>
        <dbReference type="EMBL" id="OGL46868.1"/>
    </source>
</evidence>
<comment type="similarity">
    <text evidence="6">Belongs to the radical SAM superfamily. MqnC family.</text>
</comment>
<dbReference type="NCBIfam" id="TIGR03699">
    <property type="entry name" value="menaquin_MqnC"/>
    <property type="match status" value="1"/>
</dbReference>
<dbReference type="Pfam" id="PF04055">
    <property type="entry name" value="Radical_SAM"/>
    <property type="match status" value="1"/>
</dbReference>
<dbReference type="InterPro" id="IPR013785">
    <property type="entry name" value="Aldolase_TIM"/>
</dbReference>
<dbReference type="UniPathway" id="UPA00079"/>
<dbReference type="InterPro" id="IPR020050">
    <property type="entry name" value="FO_synthase_su2"/>
</dbReference>
<dbReference type="Proteomes" id="UP000178435">
    <property type="component" value="Unassembled WGS sequence"/>
</dbReference>
<comment type="cofactor">
    <cofactor evidence="6 7">
        <name>[4Fe-4S] cluster</name>
        <dbReference type="ChEBI" id="CHEBI:49883"/>
    </cofactor>
    <text evidence="6 7">Binds 1 [4Fe-4S] cluster. The cluster is coordinated with 3 cysteines and an exchangeable S-adenosyl-L-methionine.</text>
</comment>
<dbReference type="InterPro" id="IPR022431">
    <property type="entry name" value="Cyclic_DHFL_synthase_mqnC"/>
</dbReference>
<accession>A0A1F7S0P3</accession>
<organism evidence="10 11">
    <name type="scientific">Candidatus Schekmanbacteria bacterium RBG_16_38_11</name>
    <dbReference type="NCBI Taxonomy" id="1817880"/>
    <lineage>
        <taxon>Bacteria</taxon>
        <taxon>Candidatus Schekmaniibacteriota</taxon>
    </lineage>
</organism>
<dbReference type="GO" id="GO:0005506">
    <property type="term" value="F:iron ion binding"/>
    <property type="evidence" value="ECO:0007669"/>
    <property type="project" value="UniProtKB-UniRule"/>
</dbReference>
<keyword evidence="6" id="KW-0474">Menaquinone biosynthesis</keyword>
<dbReference type="EC" id="1.21.98.1" evidence="6"/>
<dbReference type="SUPFAM" id="SSF102114">
    <property type="entry name" value="Radical SAM enzymes"/>
    <property type="match status" value="1"/>
</dbReference>
<dbReference type="GO" id="GO:0046992">
    <property type="term" value="F:oxidoreductase activity, acting on X-H and Y-H to form an X-Y bond"/>
    <property type="evidence" value="ECO:0007669"/>
    <property type="project" value="UniProtKB-UniRule"/>
</dbReference>
<dbReference type="GO" id="GO:0016765">
    <property type="term" value="F:transferase activity, transferring alkyl or aryl (other than methyl) groups"/>
    <property type="evidence" value="ECO:0007669"/>
    <property type="project" value="InterPro"/>
</dbReference>
<feature type="binding site" evidence="8">
    <location>
        <position position="285"/>
    </location>
    <ligand>
        <name>(3R)-3-methyl-D-ornithine</name>
        <dbReference type="ChEBI" id="CHEBI:64642"/>
    </ligand>
</feature>